<dbReference type="InterPro" id="IPR003439">
    <property type="entry name" value="ABC_transporter-like_ATP-bd"/>
</dbReference>
<comment type="subcellular location">
    <subcellularLocation>
        <location evidence="1">Cell membrane</location>
        <topology evidence="1">Multi-pass membrane protein</topology>
    </subcellularLocation>
</comment>
<dbReference type="PROSITE" id="PS50893">
    <property type="entry name" value="ABC_TRANSPORTER_2"/>
    <property type="match status" value="1"/>
</dbReference>
<dbReference type="AlphaFoldDB" id="D0WHX7"/>
<evidence type="ECO:0000313" key="14">
    <source>
        <dbReference type="EMBL" id="EEZ60924.1"/>
    </source>
</evidence>
<evidence type="ECO:0000256" key="1">
    <source>
        <dbReference type="ARBA" id="ARBA00004651"/>
    </source>
</evidence>
<evidence type="ECO:0000256" key="4">
    <source>
        <dbReference type="ARBA" id="ARBA00022741"/>
    </source>
</evidence>
<keyword evidence="3 11" id="KW-0812">Transmembrane</keyword>
<dbReference type="PANTHER" id="PTHR24221:SF654">
    <property type="entry name" value="ATP-BINDING CASSETTE SUB-FAMILY B MEMBER 6"/>
    <property type="match status" value="1"/>
</dbReference>
<evidence type="ECO:0000256" key="6">
    <source>
        <dbReference type="ARBA" id="ARBA00022989"/>
    </source>
</evidence>
<dbReference type="Proteomes" id="UP000006001">
    <property type="component" value="Unassembled WGS sequence"/>
</dbReference>
<dbReference type="STRING" id="649764.HMPREF0762_01449"/>
<comment type="function">
    <text evidence="8">ABC transporter involved in fatty acid import. Transmembrane domains (TMD) form a pore in the membrane and the ATP-binding domain (NBD) is responsible for energy generation.</text>
</comment>
<keyword evidence="4" id="KW-0547">Nucleotide-binding</keyword>
<evidence type="ECO:0000256" key="7">
    <source>
        <dbReference type="ARBA" id="ARBA00023136"/>
    </source>
</evidence>
<sequence length="660" mass="72806">MGAGDFIHGLRERLLRPRARAALYARFSMDFLFVGSPHLASRHVVEYVRLVRYADEEGFIMAKDSRAARTASLTRRTLHYYWQVTRNHLGYFIGLMCSTLAFVALLSYGNPYVMSLVVDRVSEGTVAPDRVFETFGPYIFALVAINVVGQAASKLQDYTLYKLEIAASYDLATMSFDALCNQSMAFHSNRFGGTLVSQTSKFMSAYNQLIETVNFPFMPVLCSVTFTCLILAPRVPVYVAVLMALLAVYAFVSYRMYKRILSLNEQAAGAQNNLSGDLSDSVANILAVKTYGREDYERNLFDEANREVVKRDSKRMNASLTRGIITACITVVIMSVVAVFIAGGNAWYGITPGTLVMMFTYTYTITNQFNFINNGLQRFNRAFGDASGMTVVLDEPRLVADAPGAPDLHVTEGAIDFEDLSFGYTDGGVKTMVFDGFDLHIPAGQRVGLVGMSGAGKTTLTKLLLRLSDIQEGRILVDGQNVADIAQQSLRRQIAYVPQESLLFHRSIAENIAYGRPDATMDQIREAARQANALEFIERLPQGFDTVTGERGVKLSGGQRQRIAIARAMLADCPVLVLDEATSALDSESEKLVQDALERLMQGRTSIVVAHRLSTVASLDRIVVLDGGHVVEDGPHAELIENGGEYAHLWSRQTGAYLDD</sequence>
<keyword evidence="6 11" id="KW-1133">Transmembrane helix</keyword>
<feature type="transmembrane region" description="Helical" evidence="11">
    <location>
        <begin position="89"/>
        <end position="108"/>
    </location>
</feature>
<feature type="domain" description="ABC transporter" evidence="12">
    <location>
        <begin position="415"/>
        <end position="652"/>
    </location>
</feature>
<dbReference type="SUPFAM" id="SSF90123">
    <property type="entry name" value="ABC transporter transmembrane region"/>
    <property type="match status" value="1"/>
</dbReference>
<feature type="transmembrane region" description="Helical" evidence="11">
    <location>
        <begin position="213"/>
        <end position="232"/>
    </location>
</feature>
<dbReference type="GO" id="GO:0034040">
    <property type="term" value="F:ATPase-coupled lipid transmembrane transporter activity"/>
    <property type="evidence" value="ECO:0007669"/>
    <property type="project" value="TreeGrafter"/>
</dbReference>
<keyword evidence="7 11" id="KW-0472">Membrane</keyword>
<dbReference type="Gene3D" id="1.20.1560.10">
    <property type="entry name" value="ABC transporter type 1, transmembrane domain"/>
    <property type="match status" value="1"/>
</dbReference>
<evidence type="ECO:0000256" key="10">
    <source>
        <dbReference type="ARBA" id="ARBA00071747"/>
    </source>
</evidence>
<dbReference type="InterPro" id="IPR036640">
    <property type="entry name" value="ABC1_TM_sf"/>
</dbReference>
<feature type="domain" description="ABC transmembrane type-1" evidence="13">
    <location>
        <begin position="100"/>
        <end position="381"/>
    </location>
</feature>
<evidence type="ECO:0000313" key="15">
    <source>
        <dbReference type="Proteomes" id="UP000006001"/>
    </source>
</evidence>
<dbReference type="InterPro" id="IPR017871">
    <property type="entry name" value="ABC_transporter-like_CS"/>
</dbReference>
<dbReference type="Gene3D" id="3.40.50.300">
    <property type="entry name" value="P-loop containing nucleotide triphosphate hydrolases"/>
    <property type="match status" value="1"/>
</dbReference>
<dbReference type="Pfam" id="PF00005">
    <property type="entry name" value="ABC_tran"/>
    <property type="match status" value="1"/>
</dbReference>
<dbReference type="Pfam" id="PF00664">
    <property type="entry name" value="ABC_membrane"/>
    <property type="match status" value="1"/>
</dbReference>
<dbReference type="SMART" id="SM00382">
    <property type="entry name" value="AAA"/>
    <property type="match status" value="1"/>
</dbReference>
<evidence type="ECO:0000259" key="13">
    <source>
        <dbReference type="PROSITE" id="PS50929"/>
    </source>
</evidence>
<accession>D0WHX7</accession>
<comment type="similarity">
    <text evidence="9">Belongs to the ABC transporter superfamily. Lipid exporter (TC 3.A.1.106) family.</text>
</comment>
<dbReference type="InterPro" id="IPR011527">
    <property type="entry name" value="ABC1_TM_dom"/>
</dbReference>
<gene>
    <name evidence="14" type="ORF">HMPREF0762_01449</name>
</gene>
<dbReference type="PROSITE" id="PS50929">
    <property type="entry name" value="ABC_TM1F"/>
    <property type="match status" value="1"/>
</dbReference>
<dbReference type="InterPro" id="IPR039421">
    <property type="entry name" value="Type_1_exporter"/>
</dbReference>
<dbReference type="PROSITE" id="PS00211">
    <property type="entry name" value="ABC_TRANSPORTER_1"/>
    <property type="match status" value="1"/>
</dbReference>
<dbReference type="HOGENOM" id="CLU_000604_84_3_11"/>
<feature type="transmembrane region" description="Helical" evidence="11">
    <location>
        <begin position="320"/>
        <end position="341"/>
    </location>
</feature>
<dbReference type="EMBL" id="ACUX02000014">
    <property type="protein sequence ID" value="EEZ60924.1"/>
    <property type="molecule type" value="Genomic_DNA"/>
</dbReference>
<keyword evidence="15" id="KW-1185">Reference proteome</keyword>
<dbReference type="SUPFAM" id="SSF52540">
    <property type="entry name" value="P-loop containing nucleoside triphosphate hydrolases"/>
    <property type="match status" value="1"/>
</dbReference>
<evidence type="ECO:0000256" key="3">
    <source>
        <dbReference type="ARBA" id="ARBA00022692"/>
    </source>
</evidence>
<organism evidence="14 15">
    <name type="scientific">Slackia exigua (strain ATCC 700122 / DSM 15923 / CIP 105133 / JCM 11022 / KCTC 5966 / S-7)</name>
    <dbReference type="NCBI Taxonomy" id="649764"/>
    <lineage>
        <taxon>Bacteria</taxon>
        <taxon>Bacillati</taxon>
        <taxon>Actinomycetota</taxon>
        <taxon>Coriobacteriia</taxon>
        <taxon>Eggerthellales</taxon>
        <taxon>Eggerthellaceae</taxon>
        <taxon>Slackia</taxon>
    </lineage>
</organism>
<evidence type="ECO:0000256" key="5">
    <source>
        <dbReference type="ARBA" id="ARBA00022840"/>
    </source>
</evidence>
<protein>
    <recommendedName>
        <fullName evidence="10">Fatty acid ABC transporter ATP-binding/permease protein</fullName>
    </recommendedName>
</protein>
<dbReference type="CDD" id="cd07346">
    <property type="entry name" value="ABC_6TM_exporters"/>
    <property type="match status" value="1"/>
</dbReference>
<feature type="transmembrane region" description="Helical" evidence="11">
    <location>
        <begin position="238"/>
        <end position="257"/>
    </location>
</feature>
<keyword evidence="2" id="KW-0813">Transport</keyword>
<dbReference type="GO" id="GO:0005886">
    <property type="term" value="C:plasma membrane"/>
    <property type="evidence" value="ECO:0007669"/>
    <property type="project" value="UniProtKB-SubCell"/>
</dbReference>
<evidence type="ECO:0000256" key="2">
    <source>
        <dbReference type="ARBA" id="ARBA00022448"/>
    </source>
</evidence>
<evidence type="ECO:0000259" key="12">
    <source>
        <dbReference type="PROSITE" id="PS50893"/>
    </source>
</evidence>
<reference evidence="14" key="1">
    <citation type="submission" date="2009-10" db="EMBL/GenBank/DDBJ databases">
        <authorList>
            <person name="Weinstock G."/>
            <person name="Sodergren E."/>
            <person name="Clifton S."/>
            <person name="Fulton L."/>
            <person name="Fulton B."/>
            <person name="Courtney L."/>
            <person name="Fronick C."/>
            <person name="Harrison M."/>
            <person name="Strong C."/>
            <person name="Farmer C."/>
            <person name="Delahaunty K."/>
            <person name="Markovic C."/>
            <person name="Hall O."/>
            <person name="Minx P."/>
            <person name="Tomlinson C."/>
            <person name="Mitreva M."/>
            <person name="Nelson J."/>
            <person name="Hou S."/>
            <person name="Wollam A."/>
            <person name="Pepin K.H."/>
            <person name="Johnson M."/>
            <person name="Bhonagiri V."/>
            <person name="Nash W.E."/>
            <person name="Warren W."/>
            <person name="Chinwalla A."/>
            <person name="Mardis E.R."/>
            <person name="Wilson R.K."/>
        </authorList>
    </citation>
    <scope>NUCLEOTIDE SEQUENCE [LARGE SCALE GENOMIC DNA]</scope>
    <source>
        <strain evidence="14">ATCC 700122</strain>
    </source>
</reference>
<name>D0WHX7_SLAES</name>
<evidence type="ECO:0000256" key="8">
    <source>
        <dbReference type="ARBA" id="ARBA00055053"/>
    </source>
</evidence>
<comment type="caution">
    <text evidence="14">The sequence shown here is derived from an EMBL/GenBank/DDBJ whole genome shotgun (WGS) entry which is preliminary data.</text>
</comment>
<dbReference type="GO" id="GO:0016887">
    <property type="term" value="F:ATP hydrolysis activity"/>
    <property type="evidence" value="ECO:0007669"/>
    <property type="project" value="InterPro"/>
</dbReference>
<dbReference type="GO" id="GO:0140359">
    <property type="term" value="F:ABC-type transporter activity"/>
    <property type="evidence" value="ECO:0007669"/>
    <property type="project" value="InterPro"/>
</dbReference>
<evidence type="ECO:0000256" key="9">
    <source>
        <dbReference type="ARBA" id="ARBA00061644"/>
    </source>
</evidence>
<dbReference type="PANTHER" id="PTHR24221">
    <property type="entry name" value="ATP-BINDING CASSETTE SUB-FAMILY B"/>
    <property type="match status" value="1"/>
</dbReference>
<dbReference type="GO" id="GO:0005524">
    <property type="term" value="F:ATP binding"/>
    <property type="evidence" value="ECO:0007669"/>
    <property type="project" value="UniProtKB-KW"/>
</dbReference>
<keyword evidence="5 14" id="KW-0067">ATP-binding</keyword>
<dbReference type="FunFam" id="3.40.50.300:FF:000287">
    <property type="entry name" value="Multidrug ABC transporter ATP-binding protein"/>
    <property type="match status" value="1"/>
</dbReference>
<proteinExistence type="inferred from homology"/>
<dbReference type="InterPro" id="IPR027417">
    <property type="entry name" value="P-loop_NTPase"/>
</dbReference>
<dbReference type="eggNOG" id="COG1132">
    <property type="taxonomic scope" value="Bacteria"/>
</dbReference>
<dbReference type="InterPro" id="IPR003593">
    <property type="entry name" value="AAA+_ATPase"/>
</dbReference>
<evidence type="ECO:0000256" key="11">
    <source>
        <dbReference type="SAM" id="Phobius"/>
    </source>
</evidence>
<feature type="transmembrane region" description="Helical" evidence="11">
    <location>
        <begin position="347"/>
        <end position="366"/>
    </location>
</feature>